<evidence type="ECO:0000259" key="7">
    <source>
        <dbReference type="PROSITE" id="PS50905"/>
    </source>
</evidence>
<evidence type="ECO:0000256" key="2">
    <source>
        <dbReference type="ARBA" id="ARBA00022448"/>
    </source>
</evidence>
<dbReference type="PANTHER" id="PTHR43865">
    <property type="entry name" value="RUBRERYTHRIN-RELATED"/>
    <property type="match status" value="1"/>
</dbReference>
<comment type="cofactor">
    <cofactor evidence="1">
        <name>Fe(3+)</name>
        <dbReference type="ChEBI" id="CHEBI:29034"/>
    </cofactor>
</comment>
<dbReference type="SUPFAM" id="SSF47240">
    <property type="entry name" value="Ferritin-like"/>
    <property type="match status" value="1"/>
</dbReference>
<dbReference type="SUPFAM" id="SSF57802">
    <property type="entry name" value="Rubredoxin-like"/>
    <property type="match status" value="1"/>
</dbReference>
<dbReference type="NCBIfam" id="NF045767">
    <property type="entry name" value="RuberyRbr"/>
    <property type="match status" value="1"/>
</dbReference>
<keyword evidence="5" id="KW-0408">Iron</keyword>
<dbReference type="CDD" id="cd01041">
    <property type="entry name" value="Rubrerythrin"/>
    <property type="match status" value="1"/>
</dbReference>
<dbReference type="InterPro" id="IPR003251">
    <property type="entry name" value="Rr_diiron-bd_dom"/>
</dbReference>
<feature type="domain" description="Ferritin-like diiron" evidence="7">
    <location>
        <begin position="1"/>
        <end position="147"/>
    </location>
</feature>
<keyword evidence="3" id="KW-0479">Metal-binding</keyword>
<evidence type="ECO:0000313" key="9">
    <source>
        <dbReference type="Proteomes" id="UP000740329"/>
    </source>
</evidence>
<dbReference type="Pfam" id="PF02915">
    <property type="entry name" value="Rubrerythrin"/>
    <property type="match status" value="1"/>
</dbReference>
<dbReference type="InterPro" id="IPR012347">
    <property type="entry name" value="Ferritin-like"/>
</dbReference>
<gene>
    <name evidence="8" type="ORF">J3E07_001434</name>
</gene>
<dbReference type="GO" id="GO:0016491">
    <property type="term" value="F:oxidoreductase activity"/>
    <property type="evidence" value="ECO:0007669"/>
    <property type="project" value="InterPro"/>
</dbReference>
<organism evidence="8 9">
    <name type="scientific">Methanococcus voltae</name>
    <dbReference type="NCBI Taxonomy" id="2188"/>
    <lineage>
        <taxon>Archaea</taxon>
        <taxon>Methanobacteriati</taxon>
        <taxon>Methanobacteriota</taxon>
        <taxon>Methanomada group</taxon>
        <taxon>Methanococci</taxon>
        <taxon>Methanococcales</taxon>
        <taxon>Methanococcaceae</taxon>
        <taxon>Methanococcus</taxon>
    </lineage>
</organism>
<dbReference type="Gene3D" id="2.20.28.10">
    <property type="match status" value="1"/>
</dbReference>
<evidence type="ECO:0000256" key="4">
    <source>
        <dbReference type="ARBA" id="ARBA00022982"/>
    </source>
</evidence>
<accession>A0A8J7RPQ7</accession>
<dbReference type="EMBL" id="JAGGMV010000004">
    <property type="protein sequence ID" value="MBP2201994.1"/>
    <property type="molecule type" value="Genomic_DNA"/>
</dbReference>
<dbReference type="PROSITE" id="PS50905">
    <property type="entry name" value="FERRITIN_LIKE"/>
    <property type="match status" value="1"/>
</dbReference>
<evidence type="ECO:0000256" key="1">
    <source>
        <dbReference type="ARBA" id="ARBA00001965"/>
    </source>
</evidence>
<sequence>MELIKYLAMAYAGECQARNRYTFYSKIAIGEGYQQIGDLFLKTAEQELQHAKWMFKMINGLKKPDETYLELSEEVGIPTTFGTTVENLTASIHGEHFENSELYPKIAKIADEEGYPEIADRMRAIIIAEKHHEELYKKLLNLINNAQVFKRDEKTIWACKKCGYLHEGLTPPEECPSCDHPYEYFSKLCEDF</sequence>
<evidence type="ECO:0000256" key="5">
    <source>
        <dbReference type="ARBA" id="ARBA00023004"/>
    </source>
</evidence>
<dbReference type="CDD" id="cd00729">
    <property type="entry name" value="rubredoxin_SM"/>
    <property type="match status" value="1"/>
</dbReference>
<dbReference type="InterPro" id="IPR009078">
    <property type="entry name" value="Ferritin-like_SF"/>
</dbReference>
<proteinExistence type="predicted"/>
<dbReference type="InterPro" id="IPR048574">
    <property type="entry name" value="RUBY_RBDX"/>
</dbReference>
<dbReference type="Gene3D" id="1.20.1260.10">
    <property type="match status" value="1"/>
</dbReference>
<dbReference type="InterPro" id="IPR024934">
    <property type="entry name" value="Rubredoxin-like_dom"/>
</dbReference>
<comment type="caution">
    <text evidence="8">The sequence shown here is derived from an EMBL/GenBank/DDBJ whole genome shotgun (WGS) entry which is preliminary data.</text>
</comment>
<dbReference type="PANTHER" id="PTHR43865:SF1">
    <property type="entry name" value="RUBRERYTHRIN-RELATED"/>
    <property type="match status" value="1"/>
</dbReference>
<dbReference type="AlphaFoldDB" id="A0A8J7RPQ7"/>
<dbReference type="Proteomes" id="UP000740329">
    <property type="component" value="Unassembled WGS sequence"/>
</dbReference>
<dbReference type="RefSeq" id="WP_209591510.1">
    <property type="nucleotide sequence ID" value="NZ_JAGGMU010000004.1"/>
</dbReference>
<evidence type="ECO:0000313" key="8">
    <source>
        <dbReference type="EMBL" id="MBP2201994.1"/>
    </source>
</evidence>
<dbReference type="OrthoDB" id="45654at2157"/>
<keyword evidence="2" id="KW-0813">Transport</keyword>
<reference evidence="8" key="1">
    <citation type="submission" date="2021-03" db="EMBL/GenBank/DDBJ databases">
        <title>Genomic Encyclopedia of Type Strains, Phase IV (KMG-V): Genome sequencing to study the core and pangenomes of soil and plant-associated prokaryotes.</title>
        <authorList>
            <person name="Whitman W."/>
        </authorList>
    </citation>
    <scope>NUCLEOTIDE SEQUENCE</scope>
    <source>
        <strain evidence="8">C4</strain>
    </source>
</reference>
<name>A0A8J7RPQ7_METVO</name>
<dbReference type="PROSITE" id="PS50903">
    <property type="entry name" value="RUBREDOXIN_LIKE"/>
    <property type="match status" value="1"/>
</dbReference>
<protein>
    <submittedName>
        <fullName evidence="8">Rubrerythrin</fullName>
    </submittedName>
</protein>
<dbReference type="InterPro" id="IPR052364">
    <property type="entry name" value="Rubrerythrin"/>
</dbReference>
<evidence type="ECO:0000259" key="6">
    <source>
        <dbReference type="PROSITE" id="PS50903"/>
    </source>
</evidence>
<dbReference type="Pfam" id="PF21349">
    <property type="entry name" value="RUBY_RBDX"/>
    <property type="match status" value="1"/>
</dbReference>
<dbReference type="InterPro" id="IPR009040">
    <property type="entry name" value="Ferritin-like_diiron"/>
</dbReference>
<dbReference type="GO" id="GO:0005506">
    <property type="term" value="F:iron ion binding"/>
    <property type="evidence" value="ECO:0007669"/>
    <property type="project" value="InterPro"/>
</dbReference>
<keyword evidence="4" id="KW-0249">Electron transport</keyword>
<feature type="domain" description="Rubredoxin-like" evidence="6">
    <location>
        <begin position="154"/>
        <end position="188"/>
    </location>
</feature>
<evidence type="ECO:0000256" key="3">
    <source>
        <dbReference type="ARBA" id="ARBA00022723"/>
    </source>
</evidence>